<evidence type="ECO:0000313" key="1">
    <source>
        <dbReference type="EMBL" id="CNU20721.1"/>
    </source>
</evidence>
<accession>A0A655CMT0</accession>
<evidence type="ECO:0000313" key="2">
    <source>
        <dbReference type="Proteomes" id="UP000041314"/>
    </source>
</evidence>
<name>A0A655CMT0_SALET</name>
<dbReference type="Proteomes" id="UP000041314">
    <property type="component" value="Unassembled WGS sequence"/>
</dbReference>
<organism evidence="1 2">
    <name type="scientific">Salmonella enterica subsp. enterica serovar Bovismorbificans</name>
    <dbReference type="NCBI Taxonomy" id="58097"/>
    <lineage>
        <taxon>Bacteria</taxon>
        <taxon>Pseudomonadati</taxon>
        <taxon>Pseudomonadota</taxon>
        <taxon>Gammaproteobacteria</taxon>
        <taxon>Enterobacterales</taxon>
        <taxon>Enterobacteriaceae</taxon>
        <taxon>Salmonella</taxon>
    </lineage>
</organism>
<sequence>MQHLARNTVELVDGLNHMHRNTDSARLIGDRAGDRLTNPPGSVGGELVAATVFELIYRFHQTDVAFLNQIKELQATVGVFLSDRNNQT</sequence>
<reference evidence="1 2" key="1">
    <citation type="submission" date="2015-03" db="EMBL/GenBank/DDBJ databases">
        <authorList>
            <consortium name="Pathogen Informatics"/>
        </authorList>
    </citation>
    <scope>NUCLEOTIDE SEQUENCE [LARGE SCALE GENOMIC DNA]</scope>
    <source>
        <strain evidence="1 2">A1104</strain>
    </source>
</reference>
<proteinExistence type="predicted"/>
<protein>
    <submittedName>
        <fullName evidence="1">Uncharacterized protein</fullName>
    </submittedName>
</protein>
<dbReference type="AlphaFoldDB" id="A0A655CMT0"/>
<dbReference type="EMBL" id="CQPA01000014">
    <property type="protein sequence ID" value="CNU20721.1"/>
    <property type="molecule type" value="Genomic_DNA"/>
</dbReference>
<gene>
    <name evidence="1" type="ORF">ERS008198_02188</name>
</gene>